<evidence type="ECO:0000256" key="1">
    <source>
        <dbReference type="SAM" id="Phobius"/>
    </source>
</evidence>
<dbReference type="EMBL" id="AWXA01000001">
    <property type="protein sequence ID" value="ERT62750.1"/>
    <property type="molecule type" value="Genomic_DNA"/>
</dbReference>
<accession>U7UTV4</accession>
<keyword evidence="1" id="KW-0472">Membrane</keyword>
<dbReference type="AlphaFoldDB" id="U7UTV4"/>
<dbReference type="PATRIC" id="fig|1111454.3.peg.6"/>
<proteinExistence type="predicted"/>
<dbReference type="STRING" id="1111454.HMPREF1250_0118"/>
<organism evidence="2 3">
    <name type="scientific">Megasphaera vaginalis</name>
    <name type="common">ex Srinivasan et al. 2021</name>
    <dbReference type="NCBI Taxonomy" id="1111454"/>
    <lineage>
        <taxon>Bacteria</taxon>
        <taxon>Bacillati</taxon>
        <taxon>Bacillota</taxon>
        <taxon>Negativicutes</taxon>
        <taxon>Veillonellales</taxon>
        <taxon>Veillonellaceae</taxon>
        <taxon>Megasphaera</taxon>
    </lineage>
</organism>
<comment type="caution">
    <text evidence="2">The sequence shown here is derived from an EMBL/GenBank/DDBJ whole genome shotgun (WGS) entry which is preliminary data.</text>
</comment>
<name>U7UTV4_9FIRM</name>
<keyword evidence="3" id="KW-1185">Reference proteome</keyword>
<keyword evidence="1" id="KW-1133">Transmembrane helix</keyword>
<dbReference type="Proteomes" id="UP000017090">
    <property type="component" value="Unassembled WGS sequence"/>
</dbReference>
<gene>
    <name evidence="2" type="ORF">HMPREF1250_0118</name>
</gene>
<evidence type="ECO:0000313" key="2">
    <source>
        <dbReference type="EMBL" id="ERT62750.1"/>
    </source>
</evidence>
<evidence type="ECO:0000313" key="3">
    <source>
        <dbReference type="Proteomes" id="UP000017090"/>
    </source>
</evidence>
<protein>
    <submittedName>
        <fullName evidence="2">Uncharacterized protein</fullName>
    </submittedName>
</protein>
<reference evidence="2 3" key="1">
    <citation type="submission" date="2013-09" db="EMBL/GenBank/DDBJ databases">
        <authorList>
            <person name="Durkin A.S."/>
            <person name="Haft D.R."/>
            <person name="McCorrison J."/>
            <person name="Torralba M."/>
            <person name="Gillis M."/>
            <person name="Haft D.H."/>
            <person name="Methe B."/>
            <person name="Sutton G."/>
            <person name="Nelson K.E."/>
        </authorList>
    </citation>
    <scope>NUCLEOTIDE SEQUENCE [LARGE SCALE GENOMIC DNA]</scope>
    <source>
        <strain evidence="2 3">BV3C16-1</strain>
    </source>
</reference>
<feature type="transmembrane region" description="Helical" evidence="1">
    <location>
        <begin position="31"/>
        <end position="51"/>
    </location>
</feature>
<feature type="transmembrane region" description="Helical" evidence="1">
    <location>
        <begin position="6"/>
        <end position="24"/>
    </location>
</feature>
<sequence>MDLQTDFRLVFIWFLIVFFSYIPVQKKTVRTVHLSAVSALPLFLFFGHFTGAEAAAGLRTAGAGSHIRFRFFSRTVLLLIAGSGLSPDAAFGK</sequence>
<keyword evidence="1" id="KW-0812">Transmembrane</keyword>